<dbReference type="InParanoid" id="A0A1Z5JHX2"/>
<evidence type="ECO:0008006" key="3">
    <source>
        <dbReference type="Google" id="ProtNLM"/>
    </source>
</evidence>
<protein>
    <recommendedName>
        <fullName evidence="3">Sulfotransferase domain-containing protein</fullName>
    </recommendedName>
</protein>
<name>A0A1Z5JHX2_FISSO</name>
<proteinExistence type="predicted"/>
<sequence>MNSRKKRRLPSSERPCLSLKNALILATTMGISLSTLTTLRLVRETKSAYINREAMIEDFKQRQQRISCKRLKSWHDIQDCMPPQLRRPMNADCRNSGINTWDSVQKCLTGRFFAEDDTGNEEPFEVHIIGERHSGTKWITKDLQQCFSNAPESAPYIKRIHRDFIRSKHFFQPLQYGGDFLRHIIVVIVRDPVDWVSAMNEMPYHSPAHVASIHNNEVTPLPWADFVSRPWTMPRPKSDRELFKHMAANPALRLERLCQSLFRYDDVVPCTLNSTLEELPGDMLRSMYPVYELKNDGSGTAYQNILELRADKIANHVLHLPSLFSIGGFVLVRYEDLLEKGTQFLMEQVSQVAGMQGTLPQQCKPTGPQPERMGQRVVPKGLKEWIESNMDVHMERLLGYR</sequence>
<evidence type="ECO:0000313" key="2">
    <source>
        <dbReference type="Proteomes" id="UP000198406"/>
    </source>
</evidence>
<reference evidence="1 2" key="1">
    <citation type="journal article" date="2015" name="Plant Cell">
        <title>Oil accumulation by the oleaginous diatom Fistulifera solaris as revealed by the genome and transcriptome.</title>
        <authorList>
            <person name="Tanaka T."/>
            <person name="Maeda Y."/>
            <person name="Veluchamy A."/>
            <person name="Tanaka M."/>
            <person name="Abida H."/>
            <person name="Marechal E."/>
            <person name="Bowler C."/>
            <person name="Muto M."/>
            <person name="Sunaga Y."/>
            <person name="Tanaka M."/>
            <person name="Yoshino T."/>
            <person name="Taniguchi T."/>
            <person name="Fukuda Y."/>
            <person name="Nemoto M."/>
            <person name="Matsumoto M."/>
            <person name="Wong P.S."/>
            <person name="Aburatani S."/>
            <person name="Fujibuchi W."/>
        </authorList>
    </citation>
    <scope>NUCLEOTIDE SEQUENCE [LARGE SCALE GENOMIC DNA]</scope>
    <source>
        <strain evidence="1 2">JPCC DA0580</strain>
    </source>
</reference>
<gene>
    <name evidence="1" type="ORF">FisN_17Hh301</name>
</gene>
<comment type="caution">
    <text evidence="1">The sequence shown here is derived from an EMBL/GenBank/DDBJ whole genome shotgun (WGS) entry which is preliminary data.</text>
</comment>
<dbReference type="EMBL" id="BDSP01000061">
    <property type="protein sequence ID" value="GAX13358.1"/>
    <property type="molecule type" value="Genomic_DNA"/>
</dbReference>
<organism evidence="1 2">
    <name type="scientific">Fistulifera solaris</name>
    <name type="common">Oleaginous diatom</name>
    <dbReference type="NCBI Taxonomy" id="1519565"/>
    <lineage>
        <taxon>Eukaryota</taxon>
        <taxon>Sar</taxon>
        <taxon>Stramenopiles</taxon>
        <taxon>Ochrophyta</taxon>
        <taxon>Bacillariophyta</taxon>
        <taxon>Bacillariophyceae</taxon>
        <taxon>Bacillariophycidae</taxon>
        <taxon>Naviculales</taxon>
        <taxon>Naviculaceae</taxon>
        <taxon>Fistulifera</taxon>
    </lineage>
</organism>
<dbReference type="OrthoDB" id="34984at2759"/>
<dbReference type="AlphaFoldDB" id="A0A1Z5JHX2"/>
<dbReference type="Proteomes" id="UP000198406">
    <property type="component" value="Unassembled WGS sequence"/>
</dbReference>
<accession>A0A1Z5JHX2</accession>
<keyword evidence="2" id="KW-1185">Reference proteome</keyword>
<evidence type="ECO:0000313" key="1">
    <source>
        <dbReference type="EMBL" id="GAX13358.1"/>
    </source>
</evidence>